<sequence>MIQGTQCVRGAARTVINTSTVALGAGIAVGPGIEESLLEQGPDAFLLLAADGTIVFVNAAAERLFGYPREQLLGAEHTILLSEDERGGFLRVFGRLGRGSLAGGRPFAAAGRRRDGSELSLEVTCSLVTVGAGPAMAVAIRDGSHREDTDSGRRLAVSLLDATLESTGDGILVISNEGLITGINDQYLKLWGMPPELIAAEDPTALVTFISRQLLDPDNFLQKVTELYFRNDRQSLDVLEFKDGRTVELNSRPQKVADTTVGRIWNFRDITPTQRARDQARRALAELAEQADKLKELAFQDPLTGLANRILFTERVAAALLTRDPVHVLLLDLDDFKEVNDILGHHAGDEMLVEIAGRLQRCVGPHGTVARLGGDEFVVLLVGCNDSDAVAQRIVATLNAPFSIEGTLLRPGLSLGVASRSAGAITSSELLRQADLAMYAAKEAGKNCYLHFRPQMLAELLARTQLTAGLRRAVELGQIMVHYQPVVSTELLEVVQFEALARWQFEGKLIPPDEFIRIAERSGLIRDIGAEVLRRSCAELQPWLAEDPARTLAVNVSGVQLLHRDFAERVLDIAACGDVDPHQLVLEVTESVFFDPRSHVIAQLEGLRAAGVRVALDDFGTGYSSLGRLQELPVDIVKIDKSFVSLLHTGAEKLPILTSMIHMARSLGLKVTAEGIETPEQAHYLIAHGCDALQGFLFSRPEPDDRRELGIRHTAAAVAALAGASRPG</sequence>
<dbReference type="PROSITE" id="PS50887">
    <property type="entry name" value="GGDEF"/>
    <property type="match status" value="1"/>
</dbReference>
<dbReference type="Pfam" id="PF00563">
    <property type="entry name" value="EAL"/>
    <property type="match status" value="1"/>
</dbReference>
<dbReference type="PROSITE" id="PS50112">
    <property type="entry name" value="PAS"/>
    <property type="match status" value="2"/>
</dbReference>
<evidence type="ECO:0000259" key="3">
    <source>
        <dbReference type="PROSITE" id="PS50887"/>
    </source>
</evidence>
<dbReference type="SUPFAM" id="SSF55073">
    <property type="entry name" value="Nucleotide cyclase"/>
    <property type="match status" value="1"/>
</dbReference>
<gene>
    <name evidence="4" type="ORF">J2X01_000452</name>
</gene>
<dbReference type="SMART" id="SM00052">
    <property type="entry name" value="EAL"/>
    <property type="match status" value="1"/>
</dbReference>
<dbReference type="SUPFAM" id="SSF55785">
    <property type="entry name" value="PYP-like sensor domain (PAS domain)"/>
    <property type="match status" value="2"/>
</dbReference>
<proteinExistence type="predicted"/>
<dbReference type="Pfam" id="PF13426">
    <property type="entry name" value="PAS_9"/>
    <property type="match status" value="1"/>
</dbReference>
<name>A0ABU1U7T5_9MICC</name>
<dbReference type="PROSITE" id="PS50883">
    <property type="entry name" value="EAL"/>
    <property type="match status" value="1"/>
</dbReference>
<dbReference type="Pfam" id="PF00990">
    <property type="entry name" value="GGDEF"/>
    <property type="match status" value="1"/>
</dbReference>
<dbReference type="InterPro" id="IPR052155">
    <property type="entry name" value="Biofilm_reg_signaling"/>
</dbReference>
<dbReference type="InterPro" id="IPR001633">
    <property type="entry name" value="EAL_dom"/>
</dbReference>
<dbReference type="Gene3D" id="3.20.20.450">
    <property type="entry name" value="EAL domain"/>
    <property type="match status" value="1"/>
</dbReference>
<dbReference type="SUPFAM" id="SSF141868">
    <property type="entry name" value="EAL domain-like"/>
    <property type="match status" value="1"/>
</dbReference>
<dbReference type="SMART" id="SM00091">
    <property type="entry name" value="PAS"/>
    <property type="match status" value="2"/>
</dbReference>
<dbReference type="InterPro" id="IPR035965">
    <property type="entry name" value="PAS-like_dom_sf"/>
</dbReference>
<dbReference type="CDD" id="cd01948">
    <property type="entry name" value="EAL"/>
    <property type="match status" value="1"/>
</dbReference>
<comment type="caution">
    <text evidence="4">The sequence shown here is derived from an EMBL/GenBank/DDBJ whole genome shotgun (WGS) entry which is preliminary data.</text>
</comment>
<keyword evidence="5" id="KW-1185">Reference proteome</keyword>
<dbReference type="NCBIfam" id="TIGR00229">
    <property type="entry name" value="sensory_box"/>
    <property type="match status" value="1"/>
</dbReference>
<dbReference type="PANTHER" id="PTHR44757:SF2">
    <property type="entry name" value="BIOFILM ARCHITECTURE MAINTENANCE PROTEIN MBAA"/>
    <property type="match status" value="1"/>
</dbReference>
<dbReference type="RefSeq" id="WP_310050228.1">
    <property type="nucleotide sequence ID" value="NZ_JAVDVQ010000002.1"/>
</dbReference>
<dbReference type="InterPro" id="IPR029787">
    <property type="entry name" value="Nucleotide_cyclase"/>
</dbReference>
<dbReference type="Gene3D" id="3.30.70.270">
    <property type="match status" value="1"/>
</dbReference>
<dbReference type="InterPro" id="IPR035919">
    <property type="entry name" value="EAL_sf"/>
</dbReference>
<accession>A0ABU1U7T5</accession>
<feature type="domain" description="GGDEF" evidence="3">
    <location>
        <begin position="324"/>
        <end position="454"/>
    </location>
</feature>
<evidence type="ECO:0000313" key="5">
    <source>
        <dbReference type="Proteomes" id="UP001252243"/>
    </source>
</evidence>
<evidence type="ECO:0000259" key="2">
    <source>
        <dbReference type="PROSITE" id="PS50883"/>
    </source>
</evidence>
<evidence type="ECO:0000313" key="4">
    <source>
        <dbReference type="EMBL" id="MDR7081175.1"/>
    </source>
</evidence>
<feature type="domain" description="EAL" evidence="2">
    <location>
        <begin position="463"/>
        <end position="715"/>
    </location>
</feature>
<dbReference type="InterPro" id="IPR043128">
    <property type="entry name" value="Rev_trsase/Diguanyl_cyclase"/>
</dbReference>
<dbReference type="SMART" id="SM00267">
    <property type="entry name" value="GGDEF"/>
    <property type="match status" value="1"/>
</dbReference>
<dbReference type="EMBL" id="JAVDVQ010000002">
    <property type="protein sequence ID" value="MDR7081175.1"/>
    <property type="molecule type" value="Genomic_DNA"/>
</dbReference>
<reference evidence="4 5" key="1">
    <citation type="submission" date="2023-07" db="EMBL/GenBank/DDBJ databases">
        <title>Sorghum-associated microbial communities from plants grown in Nebraska, USA.</title>
        <authorList>
            <person name="Schachtman D."/>
        </authorList>
    </citation>
    <scope>NUCLEOTIDE SEQUENCE [LARGE SCALE GENOMIC DNA]</scope>
    <source>
        <strain evidence="4 5">BE167</strain>
    </source>
</reference>
<dbReference type="Proteomes" id="UP001252243">
    <property type="component" value="Unassembled WGS sequence"/>
</dbReference>
<dbReference type="InterPro" id="IPR000014">
    <property type="entry name" value="PAS"/>
</dbReference>
<dbReference type="CDD" id="cd00130">
    <property type="entry name" value="PAS"/>
    <property type="match status" value="2"/>
</dbReference>
<protein>
    <submittedName>
        <fullName evidence="4">Amt family ammonium transporter</fullName>
    </submittedName>
</protein>
<dbReference type="CDD" id="cd01949">
    <property type="entry name" value="GGDEF"/>
    <property type="match status" value="1"/>
</dbReference>
<feature type="domain" description="PAS" evidence="1">
    <location>
        <begin position="37"/>
        <end position="74"/>
    </location>
</feature>
<organism evidence="4 5">
    <name type="scientific">Arthrobacter ginsengisoli</name>
    <dbReference type="NCBI Taxonomy" id="1356565"/>
    <lineage>
        <taxon>Bacteria</taxon>
        <taxon>Bacillati</taxon>
        <taxon>Actinomycetota</taxon>
        <taxon>Actinomycetes</taxon>
        <taxon>Micrococcales</taxon>
        <taxon>Micrococcaceae</taxon>
        <taxon>Arthrobacter</taxon>
    </lineage>
</organism>
<dbReference type="Gene3D" id="3.30.450.20">
    <property type="entry name" value="PAS domain"/>
    <property type="match status" value="2"/>
</dbReference>
<dbReference type="InterPro" id="IPR000160">
    <property type="entry name" value="GGDEF_dom"/>
</dbReference>
<feature type="domain" description="PAS" evidence="1">
    <location>
        <begin position="156"/>
        <end position="219"/>
    </location>
</feature>
<evidence type="ECO:0000259" key="1">
    <source>
        <dbReference type="PROSITE" id="PS50112"/>
    </source>
</evidence>
<dbReference type="NCBIfam" id="TIGR00254">
    <property type="entry name" value="GGDEF"/>
    <property type="match status" value="1"/>
</dbReference>
<dbReference type="PANTHER" id="PTHR44757">
    <property type="entry name" value="DIGUANYLATE CYCLASE DGCP"/>
    <property type="match status" value="1"/>
</dbReference>